<reference evidence="1" key="1">
    <citation type="submission" date="2014-09" db="EMBL/GenBank/DDBJ databases">
        <authorList>
            <person name="Magalhaes I.L.F."/>
            <person name="Oliveira U."/>
            <person name="Santos F.R."/>
            <person name="Vidigal T.H.D.A."/>
            <person name="Brescovit A.D."/>
            <person name="Santos A.J."/>
        </authorList>
    </citation>
    <scope>NUCLEOTIDE SEQUENCE</scope>
    <source>
        <tissue evidence="1">Shoot tissue taken approximately 20 cm above the soil surface</tissue>
    </source>
</reference>
<name>A0A0A9CK14_ARUDO</name>
<dbReference type="AlphaFoldDB" id="A0A0A9CK14"/>
<dbReference type="EMBL" id="GBRH01224170">
    <property type="protein sequence ID" value="JAD73725.1"/>
    <property type="molecule type" value="Transcribed_RNA"/>
</dbReference>
<protein>
    <submittedName>
        <fullName evidence="1">Uncharacterized protein</fullName>
    </submittedName>
</protein>
<evidence type="ECO:0000313" key="1">
    <source>
        <dbReference type="EMBL" id="JAD73725.1"/>
    </source>
</evidence>
<reference evidence="1" key="2">
    <citation type="journal article" date="2015" name="Data Brief">
        <title>Shoot transcriptome of the giant reed, Arundo donax.</title>
        <authorList>
            <person name="Barrero R.A."/>
            <person name="Guerrero F.D."/>
            <person name="Moolhuijzen P."/>
            <person name="Goolsby J.A."/>
            <person name="Tidwell J."/>
            <person name="Bellgard S.E."/>
            <person name="Bellgard M.I."/>
        </authorList>
    </citation>
    <scope>NUCLEOTIDE SEQUENCE</scope>
    <source>
        <tissue evidence="1">Shoot tissue taken approximately 20 cm above the soil surface</tissue>
    </source>
</reference>
<accession>A0A0A9CK14</accession>
<organism evidence="1">
    <name type="scientific">Arundo donax</name>
    <name type="common">Giant reed</name>
    <name type="synonym">Donax arundinaceus</name>
    <dbReference type="NCBI Taxonomy" id="35708"/>
    <lineage>
        <taxon>Eukaryota</taxon>
        <taxon>Viridiplantae</taxon>
        <taxon>Streptophyta</taxon>
        <taxon>Embryophyta</taxon>
        <taxon>Tracheophyta</taxon>
        <taxon>Spermatophyta</taxon>
        <taxon>Magnoliopsida</taxon>
        <taxon>Liliopsida</taxon>
        <taxon>Poales</taxon>
        <taxon>Poaceae</taxon>
        <taxon>PACMAD clade</taxon>
        <taxon>Arundinoideae</taxon>
        <taxon>Arundineae</taxon>
        <taxon>Arundo</taxon>
    </lineage>
</organism>
<sequence length="40" mass="4764">MRCKSLTRCQPRSKSAIEESGKLLKIDTDYQYGWCIRQNR</sequence>
<proteinExistence type="predicted"/>